<feature type="domain" description="Major facilitator superfamily (MFS) profile" evidence="6">
    <location>
        <begin position="215"/>
        <end position="400"/>
    </location>
</feature>
<dbReference type="AlphaFoldDB" id="A0A5A5TKA9"/>
<evidence type="ECO:0000256" key="3">
    <source>
        <dbReference type="ARBA" id="ARBA00022989"/>
    </source>
</evidence>
<dbReference type="Proteomes" id="UP000322530">
    <property type="component" value="Unassembled WGS sequence"/>
</dbReference>
<dbReference type="OrthoDB" id="151222at2"/>
<evidence type="ECO:0000313" key="7">
    <source>
        <dbReference type="EMBL" id="GCF11668.1"/>
    </source>
</evidence>
<feature type="transmembrane region" description="Helical" evidence="5">
    <location>
        <begin position="82"/>
        <end position="99"/>
    </location>
</feature>
<dbReference type="InterPro" id="IPR051788">
    <property type="entry name" value="MFS_Transporter"/>
</dbReference>
<dbReference type="EMBL" id="BIXY01000132">
    <property type="protein sequence ID" value="GCF11668.1"/>
    <property type="molecule type" value="Genomic_DNA"/>
</dbReference>
<dbReference type="CDD" id="cd17393">
    <property type="entry name" value="MFS_MosC_like"/>
    <property type="match status" value="1"/>
</dbReference>
<sequence length="400" mass="42387">MVLNVQREERRRLRLARMAVDIFFFLNGVMTATFSTRLPAVQMRLALPPGQLGLALLGCTIGGLLAMNIVGRVSSRFEGKVITTLAAFGMCLTLPLVAFAPTLPLFLLALVFFGAGSGAMDVSMNLQGTAVERVYGRSIMNSFHAYFSLGSLAGASLGSILAAFDVKPEPHFFAITVVGCVVLMWSSRFLCSSKQEQMVQKQPAKTALSFHISPTLMRLGVIAFCSLLSVGALFDWSAVYLSGTLHTSTGLAATGFTTFLLCMAIGRSVGDFLATRFGATAIMRMACLLAAIGLVLALLFAWTPVVFFGLGLVGIGLSVPFPLVLSAAGRLAKRDRGATLATVTTWGYCGMIAGPPVIGFLAEQVGMRLALAPVGFLCVLAAFCAPAVRTVVVKEDEGRM</sequence>
<comment type="caution">
    <text evidence="7">The sequence shown here is derived from an EMBL/GenBank/DDBJ whole genome shotgun (WGS) entry which is preliminary data.</text>
</comment>
<dbReference type="Gene3D" id="1.20.1250.20">
    <property type="entry name" value="MFS general substrate transporter like domains"/>
    <property type="match status" value="2"/>
</dbReference>
<dbReference type="GO" id="GO:0022857">
    <property type="term" value="F:transmembrane transporter activity"/>
    <property type="evidence" value="ECO:0007669"/>
    <property type="project" value="InterPro"/>
</dbReference>
<feature type="transmembrane region" description="Helical" evidence="5">
    <location>
        <begin position="370"/>
        <end position="392"/>
    </location>
</feature>
<dbReference type="InterPro" id="IPR011701">
    <property type="entry name" value="MFS"/>
</dbReference>
<name>A0A5A5TKA9_9CHLR</name>
<accession>A0A5A5TKA9</accession>
<feature type="transmembrane region" description="Helical" evidence="5">
    <location>
        <begin position="143"/>
        <end position="164"/>
    </location>
</feature>
<feature type="transmembrane region" description="Helical" evidence="5">
    <location>
        <begin position="105"/>
        <end position="122"/>
    </location>
</feature>
<dbReference type="PROSITE" id="PS50850">
    <property type="entry name" value="MFS"/>
    <property type="match status" value="1"/>
</dbReference>
<evidence type="ECO:0000256" key="2">
    <source>
        <dbReference type="ARBA" id="ARBA00022692"/>
    </source>
</evidence>
<dbReference type="RefSeq" id="WP_149404482.1">
    <property type="nucleotide sequence ID" value="NZ_BIXY01000132.1"/>
</dbReference>
<dbReference type="PANTHER" id="PTHR23514">
    <property type="entry name" value="BYPASS OF STOP CODON PROTEIN 6"/>
    <property type="match status" value="1"/>
</dbReference>
<comment type="subcellular location">
    <subcellularLocation>
        <location evidence="1">Cell membrane</location>
        <topology evidence="1">Multi-pass membrane protein</topology>
    </subcellularLocation>
</comment>
<keyword evidence="3 5" id="KW-1133">Transmembrane helix</keyword>
<dbReference type="SUPFAM" id="SSF103473">
    <property type="entry name" value="MFS general substrate transporter"/>
    <property type="match status" value="1"/>
</dbReference>
<feature type="transmembrane region" description="Helical" evidence="5">
    <location>
        <begin position="52"/>
        <end position="70"/>
    </location>
</feature>
<evidence type="ECO:0000256" key="4">
    <source>
        <dbReference type="ARBA" id="ARBA00023136"/>
    </source>
</evidence>
<protein>
    <submittedName>
        <fullName evidence="7">MFS transporter</fullName>
    </submittedName>
</protein>
<keyword evidence="2 5" id="KW-0812">Transmembrane</keyword>
<dbReference type="PANTHER" id="PTHR23514:SF13">
    <property type="entry name" value="INNER MEMBRANE PROTEIN YBJJ"/>
    <property type="match status" value="1"/>
</dbReference>
<evidence type="ECO:0000259" key="6">
    <source>
        <dbReference type="PROSITE" id="PS50850"/>
    </source>
</evidence>
<proteinExistence type="predicted"/>
<feature type="transmembrane region" description="Helical" evidence="5">
    <location>
        <begin position="337"/>
        <end position="358"/>
    </location>
</feature>
<evidence type="ECO:0000256" key="5">
    <source>
        <dbReference type="SAM" id="Phobius"/>
    </source>
</evidence>
<feature type="transmembrane region" description="Helical" evidence="5">
    <location>
        <begin position="306"/>
        <end position="325"/>
    </location>
</feature>
<feature type="transmembrane region" description="Helical" evidence="5">
    <location>
        <begin position="20"/>
        <end position="40"/>
    </location>
</feature>
<feature type="transmembrane region" description="Helical" evidence="5">
    <location>
        <begin position="170"/>
        <end position="191"/>
    </location>
</feature>
<keyword evidence="4 5" id="KW-0472">Membrane</keyword>
<evidence type="ECO:0000256" key="1">
    <source>
        <dbReference type="ARBA" id="ARBA00004651"/>
    </source>
</evidence>
<feature type="transmembrane region" description="Helical" evidence="5">
    <location>
        <begin position="281"/>
        <end position="300"/>
    </location>
</feature>
<feature type="transmembrane region" description="Helical" evidence="5">
    <location>
        <begin position="219"/>
        <end position="239"/>
    </location>
</feature>
<gene>
    <name evidence="7" type="ORF">KDI_52320</name>
</gene>
<dbReference type="Pfam" id="PF07690">
    <property type="entry name" value="MFS_1"/>
    <property type="match status" value="1"/>
</dbReference>
<dbReference type="InterPro" id="IPR020846">
    <property type="entry name" value="MFS_dom"/>
</dbReference>
<reference evidence="7 8" key="1">
    <citation type="submission" date="2019-01" db="EMBL/GenBank/DDBJ databases">
        <title>Draft genome sequence of Dictyobacter sp. Uno17.</title>
        <authorList>
            <person name="Wang C.M."/>
            <person name="Zheng Y."/>
            <person name="Sakai Y."/>
            <person name="Abe K."/>
            <person name="Yokota A."/>
            <person name="Yabe S."/>
        </authorList>
    </citation>
    <scope>NUCLEOTIDE SEQUENCE [LARGE SCALE GENOMIC DNA]</scope>
    <source>
        <strain evidence="7 8">Uno17</strain>
    </source>
</reference>
<keyword evidence="8" id="KW-1185">Reference proteome</keyword>
<feature type="transmembrane region" description="Helical" evidence="5">
    <location>
        <begin position="251"/>
        <end position="269"/>
    </location>
</feature>
<organism evidence="7 8">
    <name type="scientific">Dictyobacter arantiisoli</name>
    <dbReference type="NCBI Taxonomy" id="2014874"/>
    <lineage>
        <taxon>Bacteria</taxon>
        <taxon>Bacillati</taxon>
        <taxon>Chloroflexota</taxon>
        <taxon>Ktedonobacteria</taxon>
        <taxon>Ktedonobacterales</taxon>
        <taxon>Dictyobacteraceae</taxon>
        <taxon>Dictyobacter</taxon>
    </lineage>
</organism>
<dbReference type="GO" id="GO:0005886">
    <property type="term" value="C:plasma membrane"/>
    <property type="evidence" value="ECO:0007669"/>
    <property type="project" value="UniProtKB-SubCell"/>
</dbReference>
<evidence type="ECO:0000313" key="8">
    <source>
        <dbReference type="Proteomes" id="UP000322530"/>
    </source>
</evidence>
<dbReference type="InterPro" id="IPR036259">
    <property type="entry name" value="MFS_trans_sf"/>
</dbReference>